<organism evidence="1 2">
    <name type="scientific">Agaricus bisporus var. burnettii</name>
    <dbReference type="NCBI Taxonomy" id="192524"/>
    <lineage>
        <taxon>Eukaryota</taxon>
        <taxon>Fungi</taxon>
        <taxon>Dikarya</taxon>
        <taxon>Basidiomycota</taxon>
        <taxon>Agaricomycotina</taxon>
        <taxon>Agaricomycetes</taxon>
        <taxon>Agaricomycetidae</taxon>
        <taxon>Agaricales</taxon>
        <taxon>Agaricineae</taxon>
        <taxon>Agaricaceae</taxon>
        <taxon>Agaricus</taxon>
    </lineage>
</organism>
<dbReference type="AlphaFoldDB" id="A0A8H7FBW3"/>
<gene>
    <name evidence="1" type="ORF">Agabi119p4_1158</name>
</gene>
<protein>
    <submittedName>
        <fullName evidence="1">Uncharacterized protein</fullName>
    </submittedName>
</protein>
<dbReference type="Proteomes" id="UP000629468">
    <property type="component" value="Unassembled WGS sequence"/>
</dbReference>
<reference evidence="1 2" key="1">
    <citation type="journal article" name="Sci. Rep.">
        <title>Telomere-to-telomere assembled and centromere annotated genomes of the two main subspecies of the button mushroom Agaricus bisporus reveal especially polymorphic chromosome ends.</title>
        <authorList>
            <person name="Sonnenberg A.S.M."/>
            <person name="Sedaghat-Telgerd N."/>
            <person name="Lavrijssen B."/>
            <person name="Ohm R.A."/>
            <person name="Hendrickx P.M."/>
            <person name="Scholtmeijer K."/>
            <person name="Baars J.J.P."/>
            <person name="van Peer A."/>
        </authorList>
    </citation>
    <scope>NUCLEOTIDE SEQUENCE [LARGE SCALE GENOMIC DNA]</scope>
    <source>
        <strain evidence="1 2">H119_p4</strain>
    </source>
</reference>
<evidence type="ECO:0000313" key="2">
    <source>
        <dbReference type="Proteomes" id="UP000629468"/>
    </source>
</evidence>
<evidence type="ECO:0000313" key="1">
    <source>
        <dbReference type="EMBL" id="KAF7784993.1"/>
    </source>
</evidence>
<proteinExistence type="predicted"/>
<sequence length="125" mass="14353">MLNLLRHPSKAGLKVASAVNREESWPTGTRNSSAIMRSVNRNFQWLSSISGEFQVNFRHIEKSYSQAMFMACSCFVQEAFSRFHAVFMRCSWDVRINQVKFNIAQARLRHQLGAVRQIAVNSNTN</sequence>
<name>A0A8H7FBW3_AGABI</name>
<dbReference type="EMBL" id="JABXXO010000001">
    <property type="protein sequence ID" value="KAF7784993.1"/>
    <property type="molecule type" value="Genomic_DNA"/>
</dbReference>
<accession>A0A8H7FBW3</accession>
<comment type="caution">
    <text evidence="1">The sequence shown here is derived from an EMBL/GenBank/DDBJ whole genome shotgun (WGS) entry which is preliminary data.</text>
</comment>